<evidence type="ECO:0000259" key="13">
    <source>
        <dbReference type="PROSITE" id="PS50011"/>
    </source>
</evidence>
<dbReference type="AlphaFoldDB" id="A0ABD1F4N5"/>
<keyword evidence="7 11" id="KW-0067">ATP-binding</keyword>
<feature type="region of interest" description="Disordered" evidence="12">
    <location>
        <begin position="12"/>
        <end position="31"/>
    </location>
</feature>
<dbReference type="GO" id="GO:0005524">
    <property type="term" value="F:ATP binding"/>
    <property type="evidence" value="ECO:0007669"/>
    <property type="project" value="UniProtKB-UniRule"/>
</dbReference>
<dbReference type="GO" id="GO:0006950">
    <property type="term" value="P:response to stress"/>
    <property type="evidence" value="ECO:0007669"/>
    <property type="project" value="UniProtKB-ARBA"/>
</dbReference>
<sequence>MSQVVNSLFANLENSSSPEEENPNQNPNDSECLTVALKNEQRSTRVSLLVEALVRSLVSVYQPDGKKATQFYKKICRRLFNMGLIDESWSMTELEGARIQFEQALGHLFREVPVSSPSSPLQLSNSYYSSQYLREFEEVKKIGGGGFGKVFQVKHRLDGLEYAVKKISIRSESIDSVKNYLSEVKTFASLNHPNIVQYKAAWLELDAPSKVNHFSFEPLENDSLASDIDTHSDCTFSKHLTGERVVLNEFEDPIDLPHVGFSFTPKISSMNSLMYHKDSNNSFEIAFQNSLQQESTNENCVEEESSYNKAVVALHPNSTKPKVLWATLYIQMTLCHGTLDQWLQSRNAISNKKLPVPANTQSIRTKAIQQIVIQVLQGLKYIHSKGIVHHDIKPSNIFVSTESGSLLVQLGDFGLACPLQRSRHVFARGTPLYAAPEQLAGFCNPKSDMYSLGLVLYELQEDFATDMERVKKLSQLRSKSDPPIPTELSMSNLVSALVRRRSAERPEAFKLLEVLENILGDTSKTNVKILEKQLEEKDKEIERLRELLLAHGIRDG</sequence>
<keyword evidence="2" id="KW-0723">Serine/threonine-protein kinase</keyword>
<gene>
    <name evidence="14" type="ORF">ABEB36_002137</name>
</gene>
<dbReference type="SUPFAM" id="SSF56112">
    <property type="entry name" value="Protein kinase-like (PK-like)"/>
    <property type="match status" value="1"/>
</dbReference>
<evidence type="ECO:0000256" key="7">
    <source>
        <dbReference type="ARBA" id="ARBA00022840"/>
    </source>
</evidence>
<keyword evidence="15" id="KW-1185">Reference proteome</keyword>
<dbReference type="PROSITE" id="PS00107">
    <property type="entry name" value="PROTEIN_KINASE_ATP"/>
    <property type="match status" value="1"/>
</dbReference>
<evidence type="ECO:0000256" key="5">
    <source>
        <dbReference type="ARBA" id="ARBA00022741"/>
    </source>
</evidence>
<evidence type="ECO:0000256" key="3">
    <source>
        <dbReference type="ARBA" id="ARBA00022553"/>
    </source>
</evidence>
<keyword evidence="3" id="KW-0597">Phosphoprotein</keyword>
<evidence type="ECO:0000256" key="11">
    <source>
        <dbReference type="PROSITE-ProRule" id="PRU10141"/>
    </source>
</evidence>
<evidence type="ECO:0000256" key="2">
    <source>
        <dbReference type="ARBA" id="ARBA00022527"/>
    </source>
</evidence>
<comment type="similarity">
    <text evidence="9">Belongs to the protein kinase superfamily. Ser/Thr protein kinase family. GCN2 subfamily.</text>
</comment>
<dbReference type="Gene3D" id="1.10.510.10">
    <property type="entry name" value="Transferase(Phosphotransferase) domain 1"/>
    <property type="match status" value="1"/>
</dbReference>
<accession>A0ABD1F4N5</accession>
<dbReference type="InterPro" id="IPR050339">
    <property type="entry name" value="CC_SR_Kinase"/>
</dbReference>
<reference evidence="14 15" key="1">
    <citation type="submission" date="2024-05" db="EMBL/GenBank/DDBJ databases">
        <title>Genetic variation in Jamaican populations of the coffee berry borer (Hypothenemus hampei).</title>
        <authorList>
            <person name="Errbii M."/>
            <person name="Myrie A."/>
        </authorList>
    </citation>
    <scope>NUCLEOTIDE SEQUENCE [LARGE SCALE GENOMIC DNA]</scope>
    <source>
        <strain evidence="14">JA-Hopewell-2020-01-JO</strain>
        <tissue evidence="14">Whole body</tissue>
    </source>
</reference>
<evidence type="ECO:0000256" key="10">
    <source>
        <dbReference type="ARBA" id="ARBA00042914"/>
    </source>
</evidence>
<feature type="compositionally biased region" description="Low complexity" evidence="12">
    <location>
        <begin position="13"/>
        <end position="31"/>
    </location>
</feature>
<keyword evidence="6" id="KW-0418">Kinase</keyword>
<dbReference type="PANTHER" id="PTHR11042">
    <property type="entry name" value="EUKARYOTIC TRANSLATION INITIATION FACTOR 2-ALPHA KINASE EIF2-ALPHA KINASE -RELATED"/>
    <property type="match status" value="1"/>
</dbReference>
<keyword evidence="5 11" id="KW-0547">Nucleotide-binding</keyword>
<dbReference type="PANTHER" id="PTHR11042:SF187">
    <property type="entry name" value="EUKARYOTIC TRANSLATION INITIATION FACTOR 2-ALPHA KINASE 2"/>
    <property type="match status" value="1"/>
</dbReference>
<dbReference type="InterPro" id="IPR011009">
    <property type="entry name" value="Kinase-like_dom_sf"/>
</dbReference>
<dbReference type="InterPro" id="IPR000719">
    <property type="entry name" value="Prot_kinase_dom"/>
</dbReference>
<dbReference type="InterPro" id="IPR054521">
    <property type="entry name" value="HRI2_3H"/>
</dbReference>
<keyword evidence="8" id="KW-0652">Protein synthesis inhibitor</keyword>
<dbReference type="PROSITE" id="PS50011">
    <property type="entry name" value="PROTEIN_KINASE_DOM"/>
    <property type="match status" value="1"/>
</dbReference>
<organism evidence="14 15">
    <name type="scientific">Hypothenemus hampei</name>
    <name type="common">Coffee berry borer</name>
    <dbReference type="NCBI Taxonomy" id="57062"/>
    <lineage>
        <taxon>Eukaryota</taxon>
        <taxon>Metazoa</taxon>
        <taxon>Ecdysozoa</taxon>
        <taxon>Arthropoda</taxon>
        <taxon>Hexapoda</taxon>
        <taxon>Insecta</taxon>
        <taxon>Pterygota</taxon>
        <taxon>Neoptera</taxon>
        <taxon>Endopterygota</taxon>
        <taxon>Coleoptera</taxon>
        <taxon>Polyphaga</taxon>
        <taxon>Cucujiformia</taxon>
        <taxon>Curculionidae</taxon>
        <taxon>Scolytinae</taxon>
        <taxon>Hypothenemus</taxon>
    </lineage>
</organism>
<protein>
    <recommendedName>
        <fullName evidence="1">non-specific serine/threonine protein kinase</fullName>
        <ecNumber evidence="1">2.7.11.1</ecNumber>
    </recommendedName>
    <alternativeName>
        <fullName evidence="10">Heme-regulated eukaryotic initiation factor eIF-2-alpha kinase</fullName>
    </alternativeName>
</protein>
<dbReference type="Gene3D" id="3.30.200.20">
    <property type="entry name" value="Phosphorylase Kinase, domain 1"/>
    <property type="match status" value="1"/>
</dbReference>
<dbReference type="SMART" id="SM00220">
    <property type="entry name" value="S_TKc"/>
    <property type="match status" value="1"/>
</dbReference>
<dbReference type="GO" id="GO:0017148">
    <property type="term" value="P:negative regulation of translation"/>
    <property type="evidence" value="ECO:0007669"/>
    <property type="project" value="UniProtKB-KW"/>
</dbReference>
<evidence type="ECO:0000313" key="14">
    <source>
        <dbReference type="EMBL" id="KAL1512558.1"/>
    </source>
</evidence>
<feature type="binding site" evidence="11">
    <location>
        <position position="166"/>
    </location>
    <ligand>
        <name>ATP</name>
        <dbReference type="ChEBI" id="CHEBI:30616"/>
    </ligand>
</feature>
<comment type="caution">
    <text evidence="14">The sequence shown here is derived from an EMBL/GenBank/DDBJ whole genome shotgun (WGS) entry which is preliminary data.</text>
</comment>
<evidence type="ECO:0000256" key="12">
    <source>
        <dbReference type="SAM" id="MobiDB-lite"/>
    </source>
</evidence>
<evidence type="ECO:0000256" key="6">
    <source>
        <dbReference type="ARBA" id="ARBA00022777"/>
    </source>
</evidence>
<evidence type="ECO:0000256" key="8">
    <source>
        <dbReference type="ARBA" id="ARBA00023193"/>
    </source>
</evidence>
<dbReference type="InterPro" id="IPR008271">
    <property type="entry name" value="Ser/Thr_kinase_AS"/>
</dbReference>
<evidence type="ECO:0000256" key="9">
    <source>
        <dbReference type="ARBA" id="ARBA00037982"/>
    </source>
</evidence>
<name>A0ABD1F4N5_HYPHA</name>
<dbReference type="PROSITE" id="PS00108">
    <property type="entry name" value="PROTEIN_KINASE_ST"/>
    <property type="match status" value="1"/>
</dbReference>
<keyword evidence="4" id="KW-0808">Transferase</keyword>
<dbReference type="EMBL" id="JBDJPC010000002">
    <property type="protein sequence ID" value="KAL1512558.1"/>
    <property type="molecule type" value="Genomic_DNA"/>
</dbReference>
<dbReference type="EC" id="2.7.11.1" evidence="1"/>
<proteinExistence type="inferred from homology"/>
<dbReference type="Pfam" id="PF22949">
    <property type="entry name" value="HRI2_3H"/>
    <property type="match status" value="1"/>
</dbReference>
<evidence type="ECO:0000256" key="4">
    <source>
        <dbReference type="ARBA" id="ARBA00022679"/>
    </source>
</evidence>
<feature type="domain" description="Protein kinase" evidence="13">
    <location>
        <begin position="136"/>
        <end position="519"/>
    </location>
</feature>
<dbReference type="Proteomes" id="UP001566132">
    <property type="component" value="Unassembled WGS sequence"/>
</dbReference>
<evidence type="ECO:0000313" key="15">
    <source>
        <dbReference type="Proteomes" id="UP001566132"/>
    </source>
</evidence>
<dbReference type="GO" id="GO:0004674">
    <property type="term" value="F:protein serine/threonine kinase activity"/>
    <property type="evidence" value="ECO:0007669"/>
    <property type="project" value="UniProtKB-KW"/>
</dbReference>
<dbReference type="Pfam" id="PF00069">
    <property type="entry name" value="Pkinase"/>
    <property type="match status" value="2"/>
</dbReference>
<dbReference type="InterPro" id="IPR017441">
    <property type="entry name" value="Protein_kinase_ATP_BS"/>
</dbReference>
<evidence type="ECO:0000256" key="1">
    <source>
        <dbReference type="ARBA" id="ARBA00012513"/>
    </source>
</evidence>